<dbReference type="PANTHER" id="PTHR46148">
    <property type="entry name" value="CHROMO DOMAIN-CONTAINING PROTEIN"/>
    <property type="match status" value="1"/>
</dbReference>
<evidence type="ECO:0000313" key="2">
    <source>
        <dbReference type="Proteomes" id="UP001234989"/>
    </source>
</evidence>
<dbReference type="Proteomes" id="UP001234989">
    <property type="component" value="Chromosome 4"/>
</dbReference>
<organism evidence="1 2">
    <name type="scientific">Solanum verrucosum</name>
    <dbReference type="NCBI Taxonomy" id="315347"/>
    <lineage>
        <taxon>Eukaryota</taxon>
        <taxon>Viridiplantae</taxon>
        <taxon>Streptophyta</taxon>
        <taxon>Embryophyta</taxon>
        <taxon>Tracheophyta</taxon>
        <taxon>Spermatophyta</taxon>
        <taxon>Magnoliopsida</taxon>
        <taxon>eudicotyledons</taxon>
        <taxon>Gunneridae</taxon>
        <taxon>Pentapetalae</taxon>
        <taxon>asterids</taxon>
        <taxon>lamiids</taxon>
        <taxon>Solanales</taxon>
        <taxon>Solanaceae</taxon>
        <taxon>Solanoideae</taxon>
        <taxon>Solaneae</taxon>
        <taxon>Solanum</taxon>
    </lineage>
</organism>
<accession>A0AAF0QJ74</accession>
<proteinExistence type="predicted"/>
<reference evidence="1" key="1">
    <citation type="submission" date="2023-08" db="EMBL/GenBank/DDBJ databases">
        <title>A de novo genome assembly of Solanum verrucosum Schlechtendal, a Mexican diploid species geographically isolated from the other diploid A-genome species in potato relatives.</title>
        <authorList>
            <person name="Hosaka K."/>
        </authorList>
    </citation>
    <scope>NUCLEOTIDE SEQUENCE</scope>
    <source>
        <tissue evidence="1">Young leaves</tissue>
    </source>
</reference>
<name>A0AAF0QJ74_SOLVR</name>
<evidence type="ECO:0000313" key="1">
    <source>
        <dbReference type="EMBL" id="WMV23777.1"/>
    </source>
</evidence>
<dbReference type="AlphaFoldDB" id="A0AAF0QJ74"/>
<dbReference type="PANTHER" id="PTHR46148:SF60">
    <property type="entry name" value="CHROMO DOMAIN-CONTAINING PROTEIN"/>
    <property type="match status" value="1"/>
</dbReference>
<gene>
    <name evidence="1" type="ORF">MTR67_017162</name>
</gene>
<protein>
    <submittedName>
        <fullName evidence="1">Uncharacterized protein</fullName>
    </submittedName>
</protein>
<sequence>MKGVMRFGKKGKLSLRYVGPYRILKRIASIVPLESVAMKYSLSYEDIPVEILDRQPPSLLNSDLRVKSYAHFSEALSGRLDLRTQSTDRRLIDGPSVRFRVSASRSRLDQFPISSSAESVITQLKVTLGSGIVIDSADTTSSDLELLKFCGSH</sequence>
<dbReference type="EMBL" id="CP133615">
    <property type="protein sequence ID" value="WMV23777.1"/>
    <property type="molecule type" value="Genomic_DNA"/>
</dbReference>
<keyword evidence="2" id="KW-1185">Reference proteome</keyword>